<evidence type="ECO:0000313" key="7">
    <source>
        <dbReference type="Proteomes" id="UP000663869"/>
    </source>
</evidence>
<protein>
    <submittedName>
        <fullName evidence="5">Uncharacterized protein</fullName>
    </submittedName>
</protein>
<dbReference type="InterPro" id="IPR002110">
    <property type="entry name" value="Ankyrin_rpt"/>
</dbReference>
<evidence type="ECO:0000313" key="5">
    <source>
        <dbReference type="EMBL" id="CAF3693790.1"/>
    </source>
</evidence>
<dbReference type="InterPro" id="IPR036770">
    <property type="entry name" value="Ankyrin_rpt-contain_sf"/>
</dbReference>
<feature type="region of interest" description="Disordered" evidence="3">
    <location>
        <begin position="516"/>
        <end position="535"/>
    </location>
</feature>
<dbReference type="EMBL" id="CAJNYU010003698">
    <property type="protein sequence ID" value="CAF3693790.1"/>
    <property type="molecule type" value="Genomic_DNA"/>
</dbReference>
<feature type="region of interest" description="Disordered" evidence="3">
    <location>
        <begin position="234"/>
        <end position="262"/>
    </location>
</feature>
<dbReference type="Gene3D" id="1.25.40.20">
    <property type="entry name" value="Ankyrin repeat-containing domain"/>
    <property type="match status" value="1"/>
</dbReference>
<proteinExistence type="predicted"/>
<dbReference type="EMBL" id="CAJOBS010000389">
    <property type="protein sequence ID" value="CAF4565802.1"/>
    <property type="molecule type" value="Genomic_DNA"/>
</dbReference>
<evidence type="ECO:0000313" key="6">
    <source>
        <dbReference type="EMBL" id="CAF4565802.1"/>
    </source>
</evidence>
<dbReference type="Proteomes" id="UP000663825">
    <property type="component" value="Unassembled WGS sequence"/>
</dbReference>
<dbReference type="PANTHER" id="PTHR24173:SF74">
    <property type="entry name" value="ANKYRIN REPEAT DOMAIN-CONTAINING PROTEIN 16"/>
    <property type="match status" value="1"/>
</dbReference>
<dbReference type="AlphaFoldDB" id="A0A818U726"/>
<dbReference type="SUPFAM" id="SSF48403">
    <property type="entry name" value="Ankyrin repeat"/>
    <property type="match status" value="1"/>
</dbReference>
<dbReference type="EMBL" id="CAJNXB010002434">
    <property type="protein sequence ID" value="CAF3247819.1"/>
    <property type="molecule type" value="Genomic_DNA"/>
</dbReference>
<reference evidence="5" key="1">
    <citation type="submission" date="2021-02" db="EMBL/GenBank/DDBJ databases">
        <authorList>
            <person name="Nowell W R."/>
        </authorList>
    </citation>
    <scope>NUCLEOTIDE SEQUENCE</scope>
</reference>
<feature type="compositionally biased region" description="Low complexity" evidence="3">
    <location>
        <begin position="249"/>
        <end position="259"/>
    </location>
</feature>
<dbReference type="Proteomes" id="UP000663869">
    <property type="component" value="Unassembled WGS sequence"/>
</dbReference>
<evidence type="ECO:0000256" key="3">
    <source>
        <dbReference type="SAM" id="MobiDB-lite"/>
    </source>
</evidence>
<accession>A0A818U726</accession>
<feature type="compositionally biased region" description="Polar residues" evidence="3">
    <location>
        <begin position="474"/>
        <end position="500"/>
    </location>
</feature>
<dbReference type="Pfam" id="PF12796">
    <property type="entry name" value="Ank_2"/>
    <property type="match status" value="1"/>
</dbReference>
<evidence type="ECO:0000313" key="4">
    <source>
        <dbReference type="EMBL" id="CAF3247819.1"/>
    </source>
</evidence>
<comment type="caution">
    <text evidence="5">The sequence shown here is derived from an EMBL/GenBank/DDBJ whole genome shotgun (WGS) entry which is preliminary data.</text>
</comment>
<gene>
    <name evidence="5" type="ORF">FME351_LOCUS27237</name>
    <name evidence="4" type="ORF">TIS948_LOCUS15024</name>
    <name evidence="6" type="ORF">TOA249_LOCUS8253</name>
</gene>
<name>A0A818U726_9BILA</name>
<sequence>MTLVLSMLVSSPPVPLSSMSHIDSNTDRSHITNKSAPLIPPTIIPKHFNVPFAIQHGYFRCIRYLLQLCYDPNERDGQLRTPLILCSYVENDRWSLSIAQNLLEKGAKVALEDHARRNALHHACALQRMHLVQLYLSCLDFNIEAKDCEGNTCLHYVAITGNCEIADLLMKTAEKMDIHLDQCVNRDGCSAAVLALKYGHIECANQITHRDWDEFFVVPRPLSIYEITQKNDDNHTRITTGSSKKKSRTTSNTTGTPNKSDIRPSTLSFGLLKIIFNENDSSYSTRLAGLCTEGKPPHHPRRIRHKKQETSERLSDFEKAESTLPSCTHYCSTEALVNELQTVTIAIPERKITFDDSEDVNSTARTSPRVQLLIQQHLNNKTNLSTEDTLMSNSEVKPKVMERHQSSSTLNYLEPSSSMFQGGSSQNKNKLQRPKTAIVTRNQTSVNAVGVPSRLSSAKMPPTPLPRKFKKKSTTINRPKSASVVPKSQLQQPSSTISDVSSYSQTLYAGRPLSAALQSHHRHPPPPIQRKVDSSCSIREAKGATSRYNKPEELFGLKPEELFGLQDHRPTIMNHRKTNDHTRLKRNNLQQSPPAAQQHGWQEDVTKLADLFNIHHSTNYRPSAMPPPVVIEENTLTELAPTIRFRRMSISKNTLGMSRSSLNPKQSTLAALNIPRRNSISQRSPIKVANT</sequence>
<dbReference type="OrthoDB" id="5406014at2759"/>
<dbReference type="PANTHER" id="PTHR24173">
    <property type="entry name" value="ANKYRIN REPEAT CONTAINING"/>
    <property type="match status" value="1"/>
</dbReference>
<organism evidence="5 7">
    <name type="scientific">Rotaria socialis</name>
    <dbReference type="NCBI Taxonomy" id="392032"/>
    <lineage>
        <taxon>Eukaryota</taxon>
        <taxon>Metazoa</taxon>
        <taxon>Spiralia</taxon>
        <taxon>Gnathifera</taxon>
        <taxon>Rotifera</taxon>
        <taxon>Eurotatoria</taxon>
        <taxon>Bdelloidea</taxon>
        <taxon>Philodinida</taxon>
        <taxon>Philodinidae</taxon>
        <taxon>Rotaria</taxon>
    </lineage>
</organism>
<evidence type="ECO:0000256" key="2">
    <source>
        <dbReference type="ARBA" id="ARBA00023043"/>
    </source>
</evidence>
<evidence type="ECO:0000256" key="1">
    <source>
        <dbReference type="ARBA" id="ARBA00022737"/>
    </source>
</evidence>
<dbReference type="Proteomes" id="UP000663838">
    <property type="component" value="Unassembled WGS sequence"/>
</dbReference>
<keyword evidence="2" id="KW-0040">ANK repeat</keyword>
<feature type="compositionally biased region" description="Polar residues" evidence="3">
    <location>
        <begin position="406"/>
        <end position="429"/>
    </location>
</feature>
<dbReference type="SMART" id="SM00248">
    <property type="entry name" value="ANK"/>
    <property type="match status" value="5"/>
</dbReference>
<keyword evidence="1" id="KW-0677">Repeat</keyword>
<feature type="region of interest" description="Disordered" evidence="3">
    <location>
        <begin position="405"/>
        <end position="500"/>
    </location>
</feature>